<dbReference type="KEGG" id="abac:LuPra_03213"/>
<name>A0A143PNK2_LUTPR</name>
<dbReference type="EMBL" id="CP015136">
    <property type="protein sequence ID" value="AMY09986.1"/>
    <property type="molecule type" value="Genomic_DNA"/>
</dbReference>
<dbReference type="InterPro" id="IPR036412">
    <property type="entry name" value="HAD-like_sf"/>
</dbReference>
<dbReference type="PANTHER" id="PTHR43434">
    <property type="entry name" value="PHOSPHOGLYCOLATE PHOSPHATASE"/>
    <property type="match status" value="1"/>
</dbReference>
<dbReference type="GO" id="GO:0006281">
    <property type="term" value="P:DNA repair"/>
    <property type="evidence" value="ECO:0007669"/>
    <property type="project" value="TreeGrafter"/>
</dbReference>
<dbReference type="STRING" id="1855912.LuPra_03213"/>
<reference evidence="2" key="2">
    <citation type="submission" date="2016-04" db="EMBL/GenBank/DDBJ databases">
        <title>First Complete Genome Sequence of a Subdivision 6 Acidobacterium.</title>
        <authorList>
            <person name="Huang S."/>
            <person name="Vieira S."/>
            <person name="Bunk B."/>
            <person name="Riedel T."/>
            <person name="Sproeer C."/>
            <person name="Overmann J."/>
        </authorList>
    </citation>
    <scope>NUCLEOTIDE SEQUENCE [LARGE SCALE GENOMIC DNA]</scope>
    <source>
        <strain evidence="2">DSM 100886 HEG_-6_39</strain>
    </source>
</reference>
<dbReference type="EC" id="3.1.3.18" evidence="1"/>
<keyword evidence="1" id="KW-0378">Hydrolase</keyword>
<proteinExistence type="predicted"/>
<dbReference type="AlphaFoldDB" id="A0A143PNK2"/>
<dbReference type="Proteomes" id="UP000076079">
    <property type="component" value="Chromosome"/>
</dbReference>
<evidence type="ECO:0000313" key="2">
    <source>
        <dbReference type="Proteomes" id="UP000076079"/>
    </source>
</evidence>
<dbReference type="InterPro" id="IPR050155">
    <property type="entry name" value="HAD-like_hydrolase_sf"/>
</dbReference>
<sequence>MGSAIVEAAGQFGYRRLSAAEAEALRGQDNRAVMAAMGVKMWQLPRIAIHMRQVASDRADEITLFAAVGAMLESVAAAGVRVAVVSSNREDVIRRVLGVDLSAAVTDFDCGAAIFGKATKFRRVVRRAEVDPEQAVGVGDEARDIDAARAAGIASAAVTWGYATPALLASRSPTHVVTSVGELESLLTGR</sequence>
<dbReference type="SUPFAM" id="SSF56784">
    <property type="entry name" value="HAD-like"/>
    <property type="match status" value="1"/>
</dbReference>
<dbReference type="PANTHER" id="PTHR43434:SF13">
    <property type="entry name" value="PHOSPHOGLYCOLATE PHOSPHATASE"/>
    <property type="match status" value="1"/>
</dbReference>
<evidence type="ECO:0000313" key="1">
    <source>
        <dbReference type="EMBL" id="AMY09986.1"/>
    </source>
</evidence>
<organism evidence="1 2">
    <name type="scientific">Luteitalea pratensis</name>
    <dbReference type="NCBI Taxonomy" id="1855912"/>
    <lineage>
        <taxon>Bacteria</taxon>
        <taxon>Pseudomonadati</taxon>
        <taxon>Acidobacteriota</taxon>
        <taxon>Vicinamibacteria</taxon>
        <taxon>Vicinamibacterales</taxon>
        <taxon>Vicinamibacteraceae</taxon>
        <taxon>Luteitalea</taxon>
    </lineage>
</organism>
<dbReference type="GO" id="GO:0005829">
    <property type="term" value="C:cytosol"/>
    <property type="evidence" value="ECO:0007669"/>
    <property type="project" value="TreeGrafter"/>
</dbReference>
<dbReference type="Gene3D" id="1.10.150.240">
    <property type="entry name" value="Putative phosphatase, domain 2"/>
    <property type="match status" value="1"/>
</dbReference>
<dbReference type="Gene3D" id="3.40.50.1000">
    <property type="entry name" value="HAD superfamily/HAD-like"/>
    <property type="match status" value="1"/>
</dbReference>
<dbReference type="InterPro" id="IPR041492">
    <property type="entry name" value="HAD_2"/>
</dbReference>
<dbReference type="Pfam" id="PF13419">
    <property type="entry name" value="HAD_2"/>
    <property type="match status" value="1"/>
</dbReference>
<accession>A0A143PNK2</accession>
<dbReference type="InterPro" id="IPR023214">
    <property type="entry name" value="HAD_sf"/>
</dbReference>
<keyword evidence="2" id="KW-1185">Reference proteome</keyword>
<reference evidence="1 2" key="1">
    <citation type="journal article" date="2016" name="Genome Announc.">
        <title>First Complete Genome Sequence of a Subdivision 6 Acidobacterium Strain.</title>
        <authorList>
            <person name="Huang S."/>
            <person name="Vieira S."/>
            <person name="Bunk B."/>
            <person name="Riedel T."/>
            <person name="Sproer C."/>
            <person name="Overmann J."/>
        </authorList>
    </citation>
    <scope>NUCLEOTIDE SEQUENCE [LARGE SCALE GENOMIC DNA]</scope>
    <source>
        <strain evidence="2">DSM 100886 HEG_-6_39</strain>
    </source>
</reference>
<protein>
    <submittedName>
        <fullName evidence="1">Phosphoglycolate phosphatase</fullName>
        <ecNumber evidence="1">3.1.3.18</ecNumber>
    </submittedName>
</protein>
<gene>
    <name evidence="1" type="primary">gph_1</name>
    <name evidence="1" type="ORF">LuPra_03213</name>
</gene>
<dbReference type="GO" id="GO:0008967">
    <property type="term" value="F:phosphoglycolate phosphatase activity"/>
    <property type="evidence" value="ECO:0007669"/>
    <property type="project" value="UniProtKB-EC"/>
</dbReference>
<dbReference type="InterPro" id="IPR023198">
    <property type="entry name" value="PGP-like_dom2"/>
</dbReference>